<comment type="caution">
    <text evidence="1">The sequence shown here is derived from an EMBL/GenBank/DDBJ whole genome shotgun (WGS) entry which is preliminary data.</text>
</comment>
<dbReference type="EMBL" id="AHHD01000407">
    <property type="protein sequence ID" value="EKG13567.1"/>
    <property type="molecule type" value="Genomic_DNA"/>
</dbReference>
<dbReference type="GO" id="GO:0016491">
    <property type="term" value="F:oxidoreductase activity"/>
    <property type="evidence" value="ECO:0007669"/>
    <property type="project" value="UniProtKB-ARBA"/>
</dbReference>
<dbReference type="SUPFAM" id="SSF51905">
    <property type="entry name" value="FAD/NAD(P)-binding domain"/>
    <property type="match status" value="1"/>
</dbReference>
<dbReference type="OrthoDB" id="5046242at2759"/>
<evidence type="ECO:0000313" key="2">
    <source>
        <dbReference type="Proteomes" id="UP000007129"/>
    </source>
</evidence>
<dbReference type="Proteomes" id="UP000007129">
    <property type="component" value="Unassembled WGS sequence"/>
</dbReference>
<organism evidence="1 2">
    <name type="scientific">Macrophomina phaseolina (strain MS6)</name>
    <name type="common">Charcoal rot fungus</name>
    <dbReference type="NCBI Taxonomy" id="1126212"/>
    <lineage>
        <taxon>Eukaryota</taxon>
        <taxon>Fungi</taxon>
        <taxon>Dikarya</taxon>
        <taxon>Ascomycota</taxon>
        <taxon>Pezizomycotina</taxon>
        <taxon>Dothideomycetes</taxon>
        <taxon>Dothideomycetes incertae sedis</taxon>
        <taxon>Botryosphaeriales</taxon>
        <taxon>Botryosphaeriaceae</taxon>
        <taxon>Macrophomina</taxon>
    </lineage>
</organism>
<dbReference type="InterPro" id="IPR050703">
    <property type="entry name" value="Flavin_MAO"/>
</dbReference>
<dbReference type="HOGENOM" id="CLU_2109499_0_0_1"/>
<dbReference type="InterPro" id="IPR036188">
    <property type="entry name" value="FAD/NAD-bd_sf"/>
</dbReference>
<sequence>MARPESADVVIVGAGLSGLTAAQHVQQAGYSCILLEAEDRVGGMTLSVKTTRAAVDSGAAWLNDTTQPHIWALVKKYGLTPEAQNSDGELLREMQDGSILTGTEGNKQAWTSFFC</sequence>
<name>K2RLA6_MACPH</name>
<accession>K2RLA6</accession>
<dbReference type="STRING" id="1126212.K2RLA6"/>
<dbReference type="PANTHER" id="PTHR43563:SF14">
    <property type="entry name" value="AMINE OXIDASE"/>
    <property type="match status" value="1"/>
</dbReference>
<dbReference type="Pfam" id="PF13450">
    <property type="entry name" value="NAD_binding_8"/>
    <property type="match status" value="1"/>
</dbReference>
<dbReference type="InParanoid" id="K2RLA6"/>
<reference evidence="1 2" key="1">
    <citation type="journal article" date="2012" name="BMC Genomics">
        <title>Tools to kill: Genome of one of the most destructive plant pathogenic fungi Macrophomina phaseolina.</title>
        <authorList>
            <person name="Islam M.S."/>
            <person name="Haque M.S."/>
            <person name="Islam M.M."/>
            <person name="Emdad E.M."/>
            <person name="Halim A."/>
            <person name="Hossen Q.M.M."/>
            <person name="Hossain M.Z."/>
            <person name="Ahmed B."/>
            <person name="Rahim S."/>
            <person name="Rahman M.S."/>
            <person name="Alam M.M."/>
            <person name="Hou S."/>
            <person name="Wan X."/>
            <person name="Saito J.A."/>
            <person name="Alam M."/>
        </authorList>
    </citation>
    <scope>NUCLEOTIDE SEQUENCE [LARGE SCALE GENOMIC DNA]</scope>
    <source>
        <strain evidence="1 2">MS6</strain>
    </source>
</reference>
<dbReference type="Gene3D" id="3.50.50.60">
    <property type="entry name" value="FAD/NAD(P)-binding domain"/>
    <property type="match status" value="1"/>
</dbReference>
<protein>
    <submittedName>
        <fullName evidence="1">Amine oxidase</fullName>
    </submittedName>
</protein>
<gene>
    <name evidence="1" type="ORF">MPH_09283</name>
</gene>
<dbReference type="AlphaFoldDB" id="K2RLA6"/>
<dbReference type="VEuPathDB" id="FungiDB:MPH_09283"/>
<dbReference type="PROSITE" id="PS51257">
    <property type="entry name" value="PROKAR_LIPOPROTEIN"/>
    <property type="match status" value="1"/>
</dbReference>
<evidence type="ECO:0000313" key="1">
    <source>
        <dbReference type="EMBL" id="EKG13567.1"/>
    </source>
</evidence>
<dbReference type="PANTHER" id="PTHR43563">
    <property type="entry name" value="AMINE OXIDASE"/>
    <property type="match status" value="1"/>
</dbReference>
<proteinExistence type="predicted"/>